<evidence type="ECO:0000313" key="4">
    <source>
        <dbReference type="EMBL" id="KAK3274444.1"/>
    </source>
</evidence>
<dbReference type="PANTHER" id="PTHR13800">
    <property type="entry name" value="TRANSIENT RECEPTOR POTENTIAL CATION CHANNEL, SUBFAMILY M, MEMBER 6"/>
    <property type="match status" value="1"/>
</dbReference>
<feature type="domain" description="SMODS and SLOG-associating 2TM effector" evidence="3">
    <location>
        <begin position="1256"/>
        <end position="1373"/>
    </location>
</feature>
<keyword evidence="1" id="KW-0472">Membrane</keyword>
<dbReference type="Proteomes" id="UP001190700">
    <property type="component" value="Unassembled WGS sequence"/>
</dbReference>
<feature type="domain" description="LSDAT prokaryote" evidence="2">
    <location>
        <begin position="110"/>
        <end position="326"/>
    </location>
</feature>
<keyword evidence="5" id="KW-1185">Reference proteome</keyword>
<dbReference type="GO" id="GO:0099604">
    <property type="term" value="F:ligand-gated calcium channel activity"/>
    <property type="evidence" value="ECO:0007669"/>
    <property type="project" value="TreeGrafter"/>
</dbReference>
<evidence type="ECO:0000313" key="5">
    <source>
        <dbReference type="Proteomes" id="UP001190700"/>
    </source>
</evidence>
<sequence length="1467" mass="160325">MPIGNEGIEEVEAPLLEYVLWDPKTFQQRRTTVVPVPKYITPPQTDSNYTAEVAARQLALPAFIKRYQETGNGVQGVVIIIGSGDSIVDYLLEADGQRPLPDGVDHIEAIQRLKLMCGRGICKAALDTHSVIITAGYDRGAVGYQGRANKDRHHRIPVVGVVGRGLVTWPGDDRVDEAGTSARVPLQADHTHYVMCNTENDEPSVTRFRFDFIRAVVKGAANESTEGAAALFTSGSETNVTHVEPVFSPALPVVVYVVNGEEQELWEVQQCVRAGYPICVVRGTGGIADDLADANCDKLIDDHVPEAKVMEIIKDGTLEFVDIKQVDGVVMRDMTKRLFAMTEGGDGDETLKLTWELAEVYKANQKVLARQALRLSDAILLLTVLTQVIVALKPYLPLDSTLANDAINYAIIILPISISILIGLSNRFRFGLRAKVLASANTALVQEIYRYRAGMADYITAPGAKLAGMLSDKVKTIRMNVMGTAVSEGTIKWAAAGEIRKKNYVVSSNNDGMSKLSPEDYLQQRMVPLLDHYEHGAVTTYKSLYRYTTLYICLGGIAVIVSLFGAIGYGLLVVVPVTFASACVTIIEQRGFAIKILSYNKAAVDIKNNMGWWRALTAIEQSNPLKFADLVKNTELAVSGELSATNPGNDMTSSGGGGGGGGGLDLKSFMADVKDNVAKDGKMTFKKSWMGGHPDFFVAYQDWLENKMEMKIRDEGPAVDAGGEPEVTYEKVEELGTEDPLFALEQLEHVLAAKDYQAILEENDAEEEDIDLDTDKSPPVERILWDELDFFERRSDVAEVGRGQSEWEDVEESVIKLNIPDWMKRMQGWEKGPKGLIIIVGGTDQVNAFLDEDPLQDPLPEGLSAEQATKRLNLLTARGIVRAAIETHSVVLTSGADLGVVGFMGRGNKDRYHKCPLVGVVGKGVTTWPGDVRPDEGKRTPLQADHTHFVMLNAALDQAGVTRFRVETALAMQRAINTFSGDEGLPTMVLVMNGTYATLMEVLQYVRHGLPVAVIKGSGGAADAIANAAKEVKDDPWIKDPRIMEIVMEGTLDFLALGEADGANMNSMISRMFLGGDTGDARHLTQKTAWERVWKYRGHAAHCAKWQSFYTKFNLFVTCLAVICACINTAHEGELGGINLLLTGLVILFPIMLSVASTVSLSFQFGLRASVLAGAVEQILLEIYQFRTGMGDYASQPDAKRTCLLCNQFTDIGNTVAASIGEISGMDTKIVEQERAKEFRVSADDDGFSTLAPAEYLNFRVVVEMHKYQNKSNTTELELRKYQTACYFLGGVGTALATLDYFLYVPISVAITTALLTYIETMRFADKLSFYNYAAGASESCQQWWKSLSSISVANPLNFAIMVKTLEDVKKKEVSLINPAAGGGGGGGGAEEVPGINFLILESDIGENIQDNGIVKFKQTWVEKHMGFFGQYEKYLKTQGFFTARAAKIQKMVKEEAAAAAPLALEG</sequence>
<dbReference type="Pfam" id="PF18171">
    <property type="entry name" value="LSDAT_prok"/>
    <property type="match status" value="2"/>
</dbReference>
<protein>
    <submittedName>
        <fullName evidence="4">Uncharacterized protein</fullName>
    </submittedName>
</protein>
<organism evidence="4 5">
    <name type="scientific">Cymbomonas tetramitiformis</name>
    <dbReference type="NCBI Taxonomy" id="36881"/>
    <lineage>
        <taxon>Eukaryota</taxon>
        <taxon>Viridiplantae</taxon>
        <taxon>Chlorophyta</taxon>
        <taxon>Pyramimonadophyceae</taxon>
        <taxon>Pyramimonadales</taxon>
        <taxon>Pyramimonadaceae</taxon>
        <taxon>Cymbomonas</taxon>
    </lineage>
</organism>
<feature type="domain" description="SMODS and SLOG-associating 2TM effector" evidence="3">
    <location>
        <begin position="521"/>
        <end position="641"/>
    </location>
</feature>
<accession>A0AAE0L7C6</accession>
<evidence type="ECO:0000259" key="2">
    <source>
        <dbReference type="Pfam" id="PF18171"/>
    </source>
</evidence>
<evidence type="ECO:0000259" key="3">
    <source>
        <dbReference type="Pfam" id="PF18181"/>
    </source>
</evidence>
<dbReference type="InterPro" id="IPR050927">
    <property type="entry name" value="TRPM"/>
</dbReference>
<comment type="caution">
    <text evidence="4">The sequence shown here is derived from an EMBL/GenBank/DDBJ whole genome shotgun (WGS) entry which is preliminary data.</text>
</comment>
<feature type="transmembrane region" description="Helical" evidence="1">
    <location>
        <begin position="375"/>
        <end position="395"/>
    </location>
</feature>
<reference evidence="4 5" key="1">
    <citation type="journal article" date="2015" name="Genome Biol. Evol.">
        <title>Comparative Genomics of a Bacterivorous Green Alga Reveals Evolutionary Causalities and Consequences of Phago-Mixotrophic Mode of Nutrition.</title>
        <authorList>
            <person name="Burns J.A."/>
            <person name="Paasch A."/>
            <person name="Narechania A."/>
            <person name="Kim E."/>
        </authorList>
    </citation>
    <scope>NUCLEOTIDE SEQUENCE [LARGE SCALE GENOMIC DNA]</scope>
    <source>
        <strain evidence="4 5">PLY_AMNH</strain>
    </source>
</reference>
<gene>
    <name evidence="4" type="ORF">CYMTET_17368</name>
</gene>
<feature type="domain" description="LSDAT prokaryote" evidence="2">
    <location>
        <begin position="864"/>
        <end position="1033"/>
    </location>
</feature>
<keyword evidence="1" id="KW-0812">Transmembrane</keyword>
<name>A0AAE0L7C6_9CHLO</name>
<dbReference type="GO" id="GO:0005886">
    <property type="term" value="C:plasma membrane"/>
    <property type="evidence" value="ECO:0007669"/>
    <property type="project" value="TreeGrafter"/>
</dbReference>
<dbReference type="EMBL" id="LGRX02007720">
    <property type="protein sequence ID" value="KAK3274444.1"/>
    <property type="molecule type" value="Genomic_DNA"/>
</dbReference>
<dbReference type="InterPro" id="IPR040884">
    <property type="entry name" value="SLATT_1"/>
</dbReference>
<feature type="transmembrane region" description="Helical" evidence="1">
    <location>
        <begin position="550"/>
        <end position="575"/>
    </location>
</feature>
<feature type="transmembrane region" description="Helical" evidence="1">
    <location>
        <begin position="1301"/>
        <end position="1319"/>
    </location>
</feature>
<proteinExistence type="predicted"/>
<evidence type="ECO:0000256" key="1">
    <source>
        <dbReference type="SAM" id="Phobius"/>
    </source>
</evidence>
<feature type="transmembrane region" description="Helical" evidence="1">
    <location>
        <begin position="1140"/>
        <end position="1163"/>
    </location>
</feature>
<dbReference type="InterPro" id="IPR041482">
    <property type="entry name" value="LSDAT_prok"/>
</dbReference>
<dbReference type="Pfam" id="PF18181">
    <property type="entry name" value="SLATT_1"/>
    <property type="match status" value="2"/>
</dbReference>
<feature type="transmembrane region" description="Helical" evidence="1">
    <location>
        <begin position="1109"/>
        <end position="1128"/>
    </location>
</feature>
<keyword evidence="1" id="KW-1133">Transmembrane helix</keyword>
<dbReference type="PANTHER" id="PTHR13800:SF12">
    <property type="entry name" value="TRANSIENT RECEPTOR POTENTIAL CATION CHANNEL SUBFAMILY M MEMBER-LIKE 2"/>
    <property type="match status" value="1"/>
</dbReference>
<feature type="transmembrane region" description="Helical" evidence="1">
    <location>
        <begin position="407"/>
        <end position="425"/>
    </location>
</feature>